<accession>A0A150GXY4</accession>
<dbReference type="Proteomes" id="UP000075714">
    <property type="component" value="Unassembled WGS sequence"/>
</dbReference>
<dbReference type="AlphaFoldDB" id="A0A150GXY4"/>
<feature type="compositionally biased region" description="Pro residues" evidence="1">
    <location>
        <begin position="222"/>
        <end position="257"/>
    </location>
</feature>
<name>A0A150GXY4_GONPE</name>
<dbReference type="OrthoDB" id="550804at2759"/>
<protein>
    <submittedName>
        <fullName evidence="2">Uncharacterized protein</fullName>
    </submittedName>
</protein>
<evidence type="ECO:0000256" key="1">
    <source>
        <dbReference type="SAM" id="MobiDB-lite"/>
    </source>
</evidence>
<keyword evidence="3" id="KW-1185">Reference proteome</keyword>
<reference evidence="3" key="1">
    <citation type="journal article" date="2016" name="Nat. Commun.">
        <title>The Gonium pectorale genome demonstrates co-option of cell cycle regulation during the evolution of multicellularity.</title>
        <authorList>
            <person name="Hanschen E.R."/>
            <person name="Marriage T.N."/>
            <person name="Ferris P.J."/>
            <person name="Hamaji T."/>
            <person name="Toyoda A."/>
            <person name="Fujiyama A."/>
            <person name="Neme R."/>
            <person name="Noguchi H."/>
            <person name="Minakuchi Y."/>
            <person name="Suzuki M."/>
            <person name="Kawai-Toyooka H."/>
            <person name="Smith D.R."/>
            <person name="Sparks H."/>
            <person name="Anderson J."/>
            <person name="Bakaric R."/>
            <person name="Luria V."/>
            <person name="Karger A."/>
            <person name="Kirschner M.W."/>
            <person name="Durand P.M."/>
            <person name="Michod R.E."/>
            <person name="Nozaki H."/>
            <person name="Olson B.J."/>
        </authorList>
    </citation>
    <scope>NUCLEOTIDE SEQUENCE [LARGE SCALE GENOMIC DNA]</scope>
    <source>
        <strain evidence="3">NIES-2863</strain>
    </source>
</reference>
<comment type="caution">
    <text evidence="2">The sequence shown here is derived from an EMBL/GenBank/DDBJ whole genome shotgun (WGS) entry which is preliminary data.</text>
</comment>
<feature type="region of interest" description="Disordered" evidence="1">
    <location>
        <begin position="219"/>
        <end position="297"/>
    </location>
</feature>
<sequence>MPFLCHPPVSLSPPSECNAPSVQAECTAKGLVCINLPGNYTCGSAPPASPPPPLPPGLAQVTANYEAGFSNVALTIDGQVSDAAVTAFVNDFKKRVSETWKIPFDKVVIKSININGITKNLQRRRAAAESADATEIIEIQDSWRHPLRALQDMGLTHIVQVGQPQVTTAELLHEHHTMEAHLLGLLSVHHADFKNFASTHRVLAGGDAASMDFSVTKEVEVPLPPSPPPRPPNPPGQEDPPEAPPPPNRPPRPPPDAPMDLNSLAAATGASVAQAPNAPPSPPFPPPSPLSLLQARR</sequence>
<evidence type="ECO:0000313" key="2">
    <source>
        <dbReference type="EMBL" id="KXZ54689.1"/>
    </source>
</evidence>
<evidence type="ECO:0000313" key="3">
    <source>
        <dbReference type="Proteomes" id="UP000075714"/>
    </source>
</evidence>
<gene>
    <name evidence="2" type="ORF">GPECTOR_4g757</name>
</gene>
<organism evidence="2 3">
    <name type="scientific">Gonium pectorale</name>
    <name type="common">Green alga</name>
    <dbReference type="NCBI Taxonomy" id="33097"/>
    <lineage>
        <taxon>Eukaryota</taxon>
        <taxon>Viridiplantae</taxon>
        <taxon>Chlorophyta</taxon>
        <taxon>core chlorophytes</taxon>
        <taxon>Chlorophyceae</taxon>
        <taxon>CS clade</taxon>
        <taxon>Chlamydomonadales</taxon>
        <taxon>Volvocaceae</taxon>
        <taxon>Gonium</taxon>
    </lineage>
</organism>
<proteinExistence type="predicted"/>
<dbReference type="EMBL" id="LSYV01000005">
    <property type="protein sequence ID" value="KXZ54689.1"/>
    <property type="molecule type" value="Genomic_DNA"/>
</dbReference>
<feature type="compositionally biased region" description="Pro residues" evidence="1">
    <location>
        <begin position="277"/>
        <end position="289"/>
    </location>
</feature>